<keyword evidence="3" id="KW-0029">Amino-acid transport</keyword>
<dbReference type="InterPro" id="IPR013057">
    <property type="entry name" value="AA_transpt_TM"/>
</dbReference>
<comment type="caution">
    <text evidence="8">The sequence shown here is derived from an EMBL/GenBank/DDBJ whole genome shotgun (WGS) entry which is preliminary data.</text>
</comment>
<keyword evidence="3" id="KW-0813">Transport</keyword>
<feature type="transmembrane region" description="Helical" evidence="6">
    <location>
        <begin position="115"/>
        <end position="135"/>
    </location>
</feature>
<dbReference type="EMBL" id="JAUJYO010000018">
    <property type="protein sequence ID" value="KAK1290697.1"/>
    <property type="molecule type" value="Genomic_DNA"/>
</dbReference>
<dbReference type="AlphaFoldDB" id="A0AAV9CPE8"/>
<dbReference type="GO" id="GO:0005774">
    <property type="term" value="C:vacuolar membrane"/>
    <property type="evidence" value="ECO:0007669"/>
    <property type="project" value="TreeGrafter"/>
</dbReference>
<dbReference type="Proteomes" id="UP001180020">
    <property type="component" value="Unassembled WGS sequence"/>
</dbReference>
<feature type="transmembrane region" description="Helical" evidence="6">
    <location>
        <begin position="181"/>
        <end position="203"/>
    </location>
</feature>
<comment type="subcellular location">
    <subcellularLocation>
        <location evidence="1">Membrane</location>
        <topology evidence="1">Multi-pass membrane protein</topology>
    </subcellularLocation>
</comment>
<feature type="transmembrane region" description="Helical" evidence="6">
    <location>
        <begin position="147"/>
        <end position="169"/>
    </location>
</feature>
<proteinExistence type="predicted"/>
<feature type="transmembrane region" description="Helical" evidence="6">
    <location>
        <begin position="256"/>
        <end position="280"/>
    </location>
</feature>
<protein>
    <recommendedName>
        <fullName evidence="7">Amino acid transporter transmembrane domain-containing protein</fullName>
    </recommendedName>
</protein>
<feature type="transmembrane region" description="Helical" evidence="6">
    <location>
        <begin position="68"/>
        <end position="88"/>
    </location>
</feature>
<reference evidence="8" key="2">
    <citation type="submission" date="2023-06" db="EMBL/GenBank/DDBJ databases">
        <authorList>
            <person name="Ma L."/>
            <person name="Liu K.-W."/>
            <person name="Li Z."/>
            <person name="Hsiao Y.-Y."/>
            <person name="Qi Y."/>
            <person name="Fu T."/>
            <person name="Tang G."/>
            <person name="Zhang D."/>
            <person name="Sun W.-H."/>
            <person name="Liu D.-K."/>
            <person name="Li Y."/>
            <person name="Chen G.-Z."/>
            <person name="Liu X.-D."/>
            <person name="Liao X.-Y."/>
            <person name="Jiang Y.-T."/>
            <person name="Yu X."/>
            <person name="Hao Y."/>
            <person name="Huang J."/>
            <person name="Zhao X.-W."/>
            <person name="Ke S."/>
            <person name="Chen Y.-Y."/>
            <person name="Wu W.-L."/>
            <person name="Hsu J.-L."/>
            <person name="Lin Y.-F."/>
            <person name="Huang M.-D."/>
            <person name="Li C.-Y."/>
            <person name="Huang L."/>
            <person name="Wang Z.-W."/>
            <person name="Zhao X."/>
            <person name="Zhong W.-Y."/>
            <person name="Peng D.-H."/>
            <person name="Ahmad S."/>
            <person name="Lan S."/>
            <person name="Zhang J.-S."/>
            <person name="Tsai W.-C."/>
            <person name="Van De Peer Y."/>
            <person name="Liu Z.-J."/>
        </authorList>
    </citation>
    <scope>NUCLEOTIDE SEQUENCE</scope>
    <source>
        <strain evidence="8">CP</strain>
        <tissue evidence="8">Leaves</tissue>
    </source>
</reference>
<feature type="transmembrane region" description="Helical" evidence="6">
    <location>
        <begin position="394"/>
        <end position="414"/>
    </location>
</feature>
<name>A0AAV9CPE8_ACOCL</name>
<feature type="transmembrane region" description="Helical" evidence="6">
    <location>
        <begin position="223"/>
        <end position="244"/>
    </location>
</feature>
<evidence type="ECO:0000313" key="9">
    <source>
        <dbReference type="Proteomes" id="UP001180020"/>
    </source>
</evidence>
<feature type="transmembrane region" description="Helical" evidence="6">
    <location>
        <begin position="300"/>
        <end position="321"/>
    </location>
</feature>
<keyword evidence="5 6" id="KW-0472">Membrane</keyword>
<evidence type="ECO:0000256" key="4">
    <source>
        <dbReference type="ARBA" id="ARBA00022989"/>
    </source>
</evidence>
<keyword evidence="4 6" id="KW-1133">Transmembrane helix</keyword>
<evidence type="ECO:0000256" key="5">
    <source>
        <dbReference type="ARBA" id="ARBA00023136"/>
    </source>
</evidence>
<feature type="transmembrane region" description="Helical" evidence="6">
    <location>
        <begin position="333"/>
        <end position="354"/>
    </location>
</feature>
<dbReference type="Pfam" id="PF01490">
    <property type="entry name" value="Aa_trans"/>
    <property type="match status" value="1"/>
</dbReference>
<feature type="transmembrane region" description="Helical" evidence="6">
    <location>
        <begin position="43"/>
        <end position="62"/>
    </location>
</feature>
<sequence>MAVVQSSLKHAHEGWSPDEPLILHIHEDDSHSRATGGTTFSRTCFNGINALSGVGILSIPYALAQGGWLSLVLLFVMANICCYTGLLLQRCMDANPRIQSYPDVGEHAFGYKGRVMIALFLYLELYLVSIGFLILEGDNLENLFPGTNYVFLGLNISGKQFFVLIATLLILPTTWLRNLSLLAYVSAGGVVASVVVVLCVFWVGALGGIGFHEGGKLLNLKGLSTSMSLYAFCYSGHAVFPTLYTSMKTKSQFPKALLTCFVLCFINYGTMAVLGYLMFGDNVNSQVTLNLPVGNLGSKIAIYTTLINPFTKYALMVTPIATAIEERLSCRNVSASLIIRTLIVISTVIVALAVPLFGYLMALIGSFLCIAASMLIPCICYLKIFESSRHFGFELLTILGILVLGFVIAVMGTYSSLQQIVHNL</sequence>
<dbReference type="PANTHER" id="PTHR22950">
    <property type="entry name" value="AMINO ACID TRANSPORTER"/>
    <property type="match status" value="1"/>
</dbReference>
<feature type="transmembrane region" description="Helical" evidence="6">
    <location>
        <begin position="360"/>
        <end position="382"/>
    </location>
</feature>
<organism evidence="8 9">
    <name type="scientific">Acorus calamus</name>
    <name type="common">Sweet flag</name>
    <dbReference type="NCBI Taxonomy" id="4465"/>
    <lineage>
        <taxon>Eukaryota</taxon>
        <taxon>Viridiplantae</taxon>
        <taxon>Streptophyta</taxon>
        <taxon>Embryophyta</taxon>
        <taxon>Tracheophyta</taxon>
        <taxon>Spermatophyta</taxon>
        <taxon>Magnoliopsida</taxon>
        <taxon>Liliopsida</taxon>
        <taxon>Acoraceae</taxon>
        <taxon>Acorus</taxon>
    </lineage>
</organism>
<accession>A0AAV9CPE8</accession>
<evidence type="ECO:0000313" key="8">
    <source>
        <dbReference type="EMBL" id="KAK1290697.1"/>
    </source>
</evidence>
<dbReference type="PANTHER" id="PTHR22950:SF698">
    <property type="entry name" value="AMINO ACID TRANSPORTER TRANSMEMBRANE DOMAIN-CONTAINING PROTEIN"/>
    <property type="match status" value="1"/>
</dbReference>
<gene>
    <name evidence="8" type="ORF">QJS10_CPB18g01381</name>
</gene>
<evidence type="ECO:0000259" key="7">
    <source>
        <dbReference type="Pfam" id="PF01490"/>
    </source>
</evidence>
<evidence type="ECO:0000256" key="3">
    <source>
        <dbReference type="ARBA" id="ARBA00022970"/>
    </source>
</evidence>
<reference evidence="8" key="1">
    <citation type="journal article" date="2023" name="Nat. Commun.">
        <title>Diploid and tetraploid genomes of Acorus and the evolution of monocots.</title>
        <authorList>
            <person name="Ma L."/>
            <person name="Liu K.W."/>
            <person name="Li Z."/>
            <person name="Hsiao Y.Y."/>
            <person name="Qi Y."/>
            <person name="Fu T."/>
            <person name="Tang G.D."/>
            <person name="Zhang D."/>
            <person name="Sun W.H."/>
            <person name="Liu D.K."/>
            <person name="Li Y."/>
            <person name="Chen G.Z."/>
            <person name="Liu X.D."/>
            <person name="Liao X.Y."/>
            <person name="Jiang Y.T."/>
            <person name="Yu X."/>
            <person name="Hao Y."/>
            <person name="Huang J."/>
            <person name="Zhao X.W."/>
            <person name="Ke S."/>
            <person name="Chen Y.Y."/>
            <person name="Wu W.L."/>
            <person name="Hsu J.L."/>
            <person name="Lin Y.F."/>
            <person name="Huang M.D."/>
            <person name="Li C.Y."/>
            <person name="Huang L."/>
            <person name="Wang Z.W."/>
            <person name="Zhao X."/>
            <person name="Zhong W.Y."/>
            <person name="Peng D.H."/>
            <person name="Ahmad S."/>
            <person name="Lan S."/>
            <person name="Zhang J.S."/>
            <person name="Tsai W.C."/>
            <person name="Van de Peer Y."/>
            <person name="Liu Z.J."/>
        </authorList>
    </citation>
    <scope>NUCLEOTIDE SEQUENCE</scope>
    <source>
        <strain evidence="8">CP</strain>
    </source>
</reference>
<keyword evidence="9" id="KW-1185">Reference proteome</keyword>
<feature type="domain" description="Amino acid transporter transmembrane" evidence="7">
    <location>
        <begin position="37"/>
        <end position="416"/>
    </location>
</feature>
<dbReference type="GO" id="GO:0015179">
    <property type="term" value="F:L-amino acid transmembrane transporter activity"/>
    <property type="evidence" value="ECO:0007669"/>
    <property type="project" value="TreeGrafter"/>
</dbReference>
<evidence type="ECO:0000256" key="1">
    <source>
        <dbReference type="ARBA" id="ARBA00004141"/>
    </source>
</evidence>
<evidence type="ECO:0000256" key="2">
    <source>
        <dbReference type="ARBA" id="ARBA00022692"/>
    </source>
</evidence>
<keyword evidence="2 6" id="KW-0812">Transmembrane</keyword>
<evidence type="ECO:0000256" key="6">
    <source>
        <dbReference type="SAM" id="Phobius"/>
    </source>
</evidence>